<dbReference type="AlphaFoldDB" id="A0A7W6EF21"/>
<dbReference type="PANTHER" id="PTHR21015:SF22">
    <property type="entry name" value="GLYCOSYLTRANSFERASE"/>
    <property type="match status" value="1"/>
</dbReference>
<accession>A0A7W6EF21</accession>
<organism evidence="4 5">
    <name type="scientific">Pseudochelatococcus contaminans</name>
    <dbReference type="NCBI Taxonomy" id="1538103"/>
    <lineage>
        <taxon>Bacteria</taxon>
        <taxon>Pseudomonadati</taxon>
        <taxon>Pseudomonadota</taxon>
        <taxon>Alphaproteobacteria</taxon>
        <taxon>Hyphomicrobiales</taxon>
        <taxon>Chelatococcaceae</taxon>
        <taxon>Pseudochelatococcus</taxon>
    </lineage>
</organism>
<name>A0A7W6EF21_9HYPH</name>
<reference evidence="4 5" key="1">
    <citation type="submission" date="2020-08" db="EMBL/GenBank/DDBJ databases">
        <title>Genomic Encyclopedia of Type Strains, Phase IV (KMG-IV): sequencing the most valuable type-strain genomes for metagenomic binning, comparative biology and taxonomic classification.</title>
        <authorList>
            <person name="Goeker M."/>
        </authorList>
    </citation>
    <scope>NUCLEOTIDE SEQUENCE [LARGE SCALE GENOMIC DNA]</scope>
    <source>
        <strain evidence="4 5">DSM 28760</strain>
    </source>
</reference>
<sequence>MKPIGYFVHHQGRGHAERAAAIVNALPAERPVTIFCARDDIFPALRPGVEIALIPSLFEAGGNETAGMASLPTPDTLHCAPVGWPGIRAAMGRMARWFSELDPALMVSDVSAEVAQLARICSVPHVKVLQHGDRSDPGHQAAYAGAAGLLAPFHEDLAQPDWPDWMRAKTFFAGGLGLSGTLPDRVSARATLGIDPDATIVLVLSGGGGDGFASAPLAVGARAMPDALWITIGQISRDWHATEPANLRHDGWVSNAADYLAAADVVISSTGNTTCQEVLSAGTPWLVVPEWRYFDEQVEKARALARAGVAHHLPHLPSSAQAWSRAIAQTRDMHDTARQRALITDDADQRAADWIERLVATLWWSAPITIKTKTMDEDMPTAKLRSVSALTIARGREDHLRNVVRGLAQQSCPPVELIIGVMQDKVFENLPETPFPIHQLLIPSTELPLAQARNQVAAAAIGEVLAFLDVDCIPAPGLIADYASACAPGAGLMMGEVLYLPAGATRKEWSYDYFASVGERHSDRRGPPARGVERCDDYRCFWSLNFAMHKADFEASGGFDERYTGYGGEDTDFGRTLDERDIAINWVKGARVYHQYHPHHMPPVHHLASVVRNAELFAQKWGHRTMEHWLYCFSEMGLIENTPQGLRILRAPGPEEFELSRQQAHMPYANTRRVMDILHARKQPVATGRDREKEVVALQSTMLLPAAE</sequence>
<feature type="domain" description="Glycosyl transferase family 28 C-terminal" evidence="3">
    <location>
        <begin position="253"/>
        <end position="314"/>
    </location>
</feature>
<dbReference type="Proteomes" id="UP000537592">
    <property type="component" value="Unassembled WGS sequence"/>
</dbReference>
<dbReference type="SUPFAM" id="SSF53448">
    <property type="entry name" value="Nucleotide-diphospho-sugar transferases"/>
    <property type="match status" value="1"/>
</dbReference>
<evidence type="ECO:0000313" key="5">
    <source>
        <dbReference type="Proteomes" id="UP000537592"/>
    </source>
</evidence>
<keyword evidence="1 4" id="KW-0808">Transferase</keyword>
<evidence type="ECO:0000259" key="3">
    <source>
        <dbReference type="Pfam" id="PF04101"/>
    </source>
</evidence>
<dbReference type="SUPFAM" id="SSF53756">
    <property type="entry name" value="UDP-Glycosyltransferase/glycogen phosphorylase"/>
    <property type="match status" value="1"/>
</dbReference>
<dbReference type="Gene3D" id="3.90.550.10">
    <property type="entry name" value="Spore Coat Polysaccharide Biosynthesis Protein SpsA, Chain A"/>
    <property type="match status" value="1"/>
</dbReference>
<protein>
    <submittedName>
        <fullName evidence="4">GT2 family glycosyltransferase</fullName>
    </submittedName>
</protein>
<evidence type="ECO:0000259" key="2">
    <source>
        <dbReference type="Pfam" id="PF02709"/>
    </source>
</evidence>
<dbReference type="EMBL" id="JACICC010000001">
    <property type="protein sequence ID" value="MBB3808506.1"/>
    <property type="molecule type" value="Genomic_DNA"/>
</dbReference>
<dbReference type="InterPro" id="IPR007235">
    <property type="entry name" value="Glyco_trans_28_C"/>
</dbReference>
<proteinExistence type="predicted"/>
<keyword evidence="5" id="KW-1185">Reference proteome</keyword>
<feature type="domain" description="Galactosyltransferase C-terminal" evidence="2">
    <location>
        <begin position="537"/>
        <end position="597"/>
    </location>
</feature>
<dbReference type="PANTHER" id="PTHR21015">
    <property type="entry name" value="UDP-N-ACETYLGLUCOSAMINE--N-ACETYLMURAMYL-(PENTAPEPTIDE) PYROPHOSPHORYL-UNDECAPRENOL N-ACETYLGLUCOSAMINE TRANSFERASE 1"/>
    <property type="match status" value="1"/>
</dbReference>
<evidence type="ECO:0000313" key="4">
    <source>
        <dbReference type="EMBL" id="MBB3808506.1"/>
    </source>
</evidence>
<dbReference type="RefSeq" id="WP_210281500.1">
    <property type="nucleotide sequence ID" value="NZ_JACICC010000001.1"/>
</dbReference>
<dbReference type="GO" id="GO:0016758">
    <property type="term" value="F:hexosyltransferase activity"/>
    <property type="evidence" value="ECO:0007669"/>
    <property type="project" value="InterPro"/>
</dbReference>
<dbReference type="Pfam" id="PF02709">
    <property type="entry name" value="Glyco_transf_7C"/>
    <property type="match status" value="1"/>
</dbReference>
<evidence type="ECO:0000256" key="1">
    <source>
        <dbReference type="ARBA" id="ARBA00022679"/>
    </source>
</evidence>
<dbReference type="InterPro" id="IPR027791">
    <property type="entry name" value="Galactosyl_T_C"/>
</dbReference>
<gene>
    <name evidence="4" type="ORF">FHS81_000560</name>
</gene>
<dbReference type="Pfam" id="PF04101">
    <property type="entry name" value="Glyco_tran_28_C"/>
    <property type="match status" value="1"/>
</dbReference>
<comment type="caution">
    <text evidence="4">The sequence shown here is derived from an EMBL/GenBank/DDBJ whole genome shotgun (WGS) entry which is preliminary data.</text>
</comment>
<dbReference type="InterPro" id="IPR029044">
    <property type="entry name" value="Nucleotide-diphossugar_trans"/>
</dbReference>
<dbReference type="Gene3D" id="3.40.50.2000">
    <property type="entry name" value="Glycogen Phosphorylase B"/>
    <property type="match status" value="1"/>
</dbReference>